<sequence>MSLQNDQFRQLMGCFATGVTVVTAVEPDGQLRGLTVSALCSVSLNPTLLLICIDHQSDTFNAVQQGKAFAVNFLKADQEEISRLFAAKGVEKFKDLSYRMGDLGMPLLDGTMACAECRVVAEYPGGDHTIFLAEVESARIEGGSPLLYFRGHYASLPAAG</sequence>
<dbReference type="InterPro" id="IPR050268">
    <property type="entry name" value="NADH-dep_flavin_reductase"/>
</dbReference>
<protein>
    <submittedName>
        <fullName evidence="4">Flavin reductase family protein</fullName>
    </submittedName>
</protein>
<dbReference type="InterPro" id="IPR002563">
    <property type="entry name" value="Flavin_Rdtase-like_dom"/>
</dbReference>
<dbReference type="InterPro" id="IPR012349">
    <property type="entry name" value="Split_barrel_FMN-bd"/>
</dbReference>
<dbReference type="GO" id="GO:0010181">
    <property type="term" value="F:FMN binding"/>
    <property type="evidence" value="ECO:0007669"/>
    <property type="project" value="InterPro"/>
</dbReference>
<dbReference type="GO" id="GO:0042602">
    <property type="term" value="F:riboflavin reductase (NADPH) activity"/>
    <property type="evidence" value="ECO:0007669"/>
    <property type="project" value="TreeGrafter"/>
</dbReference>
<feature type="domain" description="Flavin reductase like" evidence="3">
    <location>
        <begin position="12"/>
        <end position="155"/>
    </location>
</feature>
<evidence type="ECO:0000313" key="5">
    <source>
        <dbReference type="Proteomes" id="UP000741360"/>
    </source>
</evidence>
<comment type="similarity">
    <text evidence="1">Belongs to the non-flavoprotein flavin reductase family.</text>
</comment>
<name>A0A932GPZ8_UNCTE</name>
<organism evidence="4 5">
    <name type="scientific">Tectimicrobiota bacterium</name>
    <dbReference type="NCBI Taxonomy" id="2528274"/>
    <lineage>
        <taxon>Bacteria</taxon>
        <taxon>Pseudomonadati</taxon>
        <taxon>Nitrospinota/Tectimicrobiota group</taxon>
        <taxon>Candidatus Tectimicrobiota</taxon>
    </lineage>
</organism>
<dbReference type="EMBL" id="JACPSX010000159">
    <property type="protein sequence ID" value="MBI3015031.1"/>
    <property type="molecule type" value="Genomic_DNA"/>
</dbReference>
<keyword evidence="2" id="KW-0560">Oxidoreductase</keyword>
<dbReference type="Pfam" id="PF01613">
    <property type="entry name" value="Flavin_Reduct"/>
    <property type="match status" value="1"/>
</dbReference>
<gene>
    <name evidence="4" type="ORF">HYY65_08255</name>
</gene>
<dbReference type="SMART" id="SM00903">
    <property type="entry name" value="Flavin_Reduct"/>
    <property type="match status" value="1"/>
</dbReference>
<dbReference type="PANTHER" id="PTHR30466">
    <property type="entry name" value="FLAVIN REDUCTASE"/>
    <property type="match status" value="1"/>
</dbReference>
<accession>A0A932GPZ8</accession>
<evidence type="ECO:0000259" key="3">
    <source>
        <dbReference type="SMART" id="SM00903"/>
    </source>
</evidence>
<dbReference type="AlphaFoldDB" id="A0A932GPZ8"/>
<dbReference type="Proteomes" id="UP000741360">
    <property type="component" value="Unassembled WGS sequence"/>
</dbReference>
<dbReference type="PANTHER" id="PTHR30466:SF11">
    <property type="entry name" value="FLAVIN-DEPENDENT MONOOXYGENASE, REDUCTASE SUBUNIT HSAB"/>
    <property type="match status" value="1"/>
</dbReference>
<evidence type="ECO:0000313" key="4">
    <source>
        <dbReference type="EMBL" id="MBI3015031.1"/>
    </source>
</evidence>
<comment type="caution">
    <text evidence="4">The sequence shown here is derived from an EMBL/GenBank/DDBJ whole genome shotgun (WGS) entry which is preliminary data.</text>
</comment>
<dbReference type="SUPFAM" id="SSF50475">
    <property type="entry name" value="FMN-binding split barrel"/>
    <property type="match status" value="1"/>
</dbReference>
<evidence type="ECO:0000256" key="1">
    <source>
        <dbReference type="ARBA" id="ARBA00008898"/>
    </source>
</evidence>
<proteinExistence type="inferred from homology"/>
<dbReference type="Gene3D" id="2.30.110.10">
    <property type="entry name" value="Electron Transport, Fmn-binding Protein, Chain A"/>
    <property type="match status" value="1"/>
</dbReference>
<reference evidence="4" key="1">
    <citation type="submission" date="2020-07" db="EMBL/GenBank/DDBJ databases">
        <title>Huge and variable diversity of episymbiotic CPR bacteria and DPANN archaea in groundwater ecosystems.</title>
        <authorList>
            <person name="He C.Y."/>
            <person name="Keren R."/>
            <person name="Whittaker M."/>
            <person name="Farag I.F."/>
            <person name="Doudna J."/>
            <person name="Cate J.H.D."/>
            <person name="Banfield J.F."/>
        </authorList>
    </citation>
    <scope>NUCLEOTIDE SEQUENCE</scope>
    <source>
        <strain evidence="4">NC_groundwater_717_Ag_S-0.2um_59_8</strain>
    </source>
</reference>
<evidence type="ECO:0000256" key="2">
    <source>
        <dbReference type="ARBA" id="ARBA00023002"/>
    </source>
</evidence>